<dbReference type="AlphaFoldDB" id="A0A1L9QSA8"/>
<evidence type="ECO:0000256" key="5">
    <source>
        <dbReference type="ARBA" id="ARBA00022679"/>
    </source>
</evidence>
<keyword evidence="6" id="KW-0418">Kinase</keyword>
<evidence type="ECO:0000256" key="8">
    <source>
        <dbReference type="SAM" id="Phobius"/>
    </source>
</evidence>
<evidence type="ECO:0000256" key="1">
    <source>
        <dbReference type="ARBA" id="ARBA00000085"/>
    </source>
</evidence>
<dbReference type="Proteomes" id="UP000183940">
    <property type="component" value="Unassembled WGS sequence"/>
</dbReference>
<dbReference type="EMBL" id="MLAW01000015">
    <property type="protein sequence ID" value="OJJ25585.1"/>
    <property type="molecule type" value="Genomic_DNA"/>
</dbReference>
<accession>A0A1L9QSA8</accession>
<evidence type="ECO:0000256" key="7">
    <source>
        <dbReference type="ARBA" id="ARBA00023012"/>
    </source>
</evidence>
<dbReference type="InterPro" id="IPR007891">
    <property type="entry name" value="CHASE3"/>
</dbReference>
<keyword evidence="8" id="KW-0472">Membrane</keyword>
<dbReference type="PANTHER" id="PTHR43065">
    <property type="entry name" value="SENSOR HISTIDINE KINASE"/>
    <property type="match status" value="1"/>
</dbReference>
<dbReference type="InterPro" id="IPR004358">
    <property type="entry name" value="Sig_transdc_His_kin-like_C"/>
</dbReference>
<dbReference type="Pfam" id="PF00672">
    <property type="entry name" value="HAMP"/>
    <property type="match status" value="1"/>
</dbReference>
<evidence type="ECO:0000259" key="10">
    <source>
        <dbReference type="PROSITE" id="PS50885"/>
    </source>
</evidence>
<gene>
    <name evidence="11" type="ORF">BI308_10570</name>
</gene>
<comment type="catalytic activity">
    <reaction evidence="1">
        <text>ATP + protein L-histidine = ADP + protein N-phospho-L-histidine.</text>
        <dbReference type="EC" id="2.7.13.3"/>
    </reaction>
</comment>
<dbReference type="CDD" id="cd00082">
    <property type="entry name" value="HisKA"/>
    <property type="match status" value="1"/>
</dbReference>
<evidence type="ECO:0000313" key="11">
    <source>
        <dbReference type="EMBL" id="OJJ25585.1"/>
    </source>
</evidence>
<dbReference type="Pfam" id="PF05227">
    <property type="entry name" value="CHASE3"/>
    <property type="match status" value="1"/>
</dbReference>
<dbReference type="GO" id="GO:0016020">
    <property type="term" value="C:membrane"/>
    <property type="evidence" value="ECO:0007669"/>
    <property type="project" value="UniProtKB-SubCell"/>
</dbReference>
<evidence type="ECO:0000256" key="3">
    <source>
        <dbReference type="ARBA" id="ARBA00012438"/>
    </source>
</evidence>
<dbReference type="PROSITE" id="PS50109">
    <property type="entry name" value="HIS_KIN"/>
    <property type="match status" value="1"/>
</dbReference>
<keyword evidence="4" id="KW-0597">Phosphoprotein</keyword>
<feature type="domain" description="Histidine kinase" evidence="9">
    <location>
        <begin position="466"/>
        <end position="724"/>
    </location>
</feature>
<dbReference type="InterPro" id="IPR005467">
    <property type="entry name" value="His_kinase_dom"/>
</dbReference>
<feature type="domain" description="HAMP" evidence="10">
    <location>
        <begin position="358"/>
        <end position="410"/>
    </location>
</feature>
<comment type="caution">
    <text evidence="11">The sequence shown here is derived from an EMBL/GenBank/DDBJ whole genome shotgun (WGS) entry which is preliminary data.</text>
</comment>
<dbReference type="PROSITE" id="PS50885">
    <property type="entry name" value="HAMP"/>
    <property type="match status" value="1"/>
</dbReference>
<keyword evidence="5" id="KW-0808">Transferase</keyword>
<comment type="subcellular location">
    <subcellularLocation>
        <location evidence="2">Membrane</location>
    </subcellularLocation>
</comment>
<dbReference type="Gene3D" id="3.30.565.10">
    <property type="entry name" value="Histidine kinase-like ATPase, C-terminal domain"/>
    <property type="match status" value="1"/>
</dbReference>
<dbReference type="InterPro" id="IPR003661">
    <property type="entry name" value="HisK_dim/P_dom"/>
</dbReference>
<dbReference type="InterPro" id="IPR036097">
    <property type="entry name" value="HisK_dim/P_sf"/>
</dbReference>
<evidence type="ECO:0000256" key="4">
    <source>
        <dbReference type="ARBA" id="ARBA00022553"/>
    </source>
</evidence>
<dbReference type="SUPFAM" id="SSF158472">
    <property type="entry name" value="HAMP domain-like"/>
    <property type="match status" value="1"/>
</dbReference>
<organism evidence="11 12">
    <name type="scientific">Roseofilum reptotaenium AO1-A</name>
    <dbReference type="NCBI Taxonomy" id="1925591"/>
    <lineage>
        <taxon>Bacteria</taxon>
        <taxon>Bacillati</taxon>
        <taxon>Cyanobacteriota</taxon>
        <taxon>Cyanophyceae</taxon>
        <taxon>Desertifilales</taxon>
        <taxon>Desertifilaceae</taxon>
        <taxon>Roseofilum</taxon>
    </lineage>
</organism>
<evidence type="ECO:0000259" key="9">
    <source>
        <dbReference type="PROSITE" id="PS50109"/>
    </source>
</evidence>
<sequence length="738" mass="84434">MFNPIVRSINLSISNILKITKNRKITIKNKLNLAFGSLIGVTFLIMGVNYWSSVQATLNINRTEELRMPIALSSSEAQSNLLKMLSNVRGYLVTGDAVFRQQYQESRHAFEENLHEMEQLFQQWNVPIQLEQLKNLRRFYEIWSELPPYLFDLKDDRLKSEPGFRLWEQEGELLAIHILANIDKISQEQNPRLLSDLELFQETINLKSLFSLLVADMRNYISTREDKYRFDYTAHYRKSKASLENIQSRLYSLTQSQQEALNDIIEDFAEIEIIIENTVEIIESDRYREDLHIYQSKAEPIAKEMLIILNYIVETQKQQFRSELTSGVSRLNSAQLQTLIGSLLILILGCIMTLVLQRKISDPIQRLTEVTNSVISGNLEVKSSVESGDEIGILAQTFNEMTDSLKLSLDTLEMYNKNLESLVAERTEELHVKNKELQLTLHNLKQTQSHLIQAEKMSSLGQMVAGIAHEINNPISFIQCNLSPLTTYCQDLLDLVQSYQELYPDDMNMAKKIEEIDLEYIEEDLPKLVESMDMGANRIYNIVLSLKNFSRSDQANLKEADIHEGVESTLLILQHRLKSASNQGRTIQINKEYGDLPLVECYPGELNQVFMNILANGIDILESMVEGDNRNADLEDGVLTIHTEYQAETDRISIQIQDNGPGIDAEITNKIFDPFFTTKPVGEGTGLGLSISYKIITEHHQGMLKCYSKPGEGARFEIEIPAHQSWTSLPHEDQRLSA</sequence>
<dbReference type="CDD" id="cd06225">
    <property type="entry name" value="HAMP"/>
    <property type="match status" value="1"/>
</dbReference>
<reference evidence="11" key="1">
    <citation type="submission" date="2016-10" db="EMBL/GenBank/DDBJ databases">
        <title>CRISPR-Cas defence system in Roseofilum reptotaenium: evidence of a bacteriophage-cyanobacterium arms race in the coral black band disease.</title>
        <authorList>
            <person name="Buerger P."/>
            <person name="Wood-Charlson E.M."/>
            <person name="Weynberg K.D."/>
            <person name="Willis B."/>
            <person name="Van Oppen M.J."/>
        </authorList>
    </citation>
    <scope>NUCLEOTIDE SEQUENCE [LARGE SCALE GENOMIC DNA]</scope>
    <source>
        <strain evidence="11">AO1-A</strain>
    </source>
</reference>
<dbReference type="SMART" id="SM00304">
    <property type="entry name" value="HAMP"/>
    <property type="match status" value="1"/>
</dbReference>
<dbReference type="PANTHER" id="PTHR43065:SF50">
    <property type="entry name" value="HISTIDINE KINASE"/>
    <property type="match status" value="1"/>
</dbReference>
<dbReference type="Pfam" id="PF02518">
    <property type="entry name" value="HATPase_c"/>
    <property type="match status" value="1"/>
</dbReference>
<dbReference type="SUPFAM" id="SSF47384">
    <property type="entry name" value="Homodimeric domain of signal transducing histidine kinase"/>
    <property type="match status" value="1"/>
</dbReference>
<dbReference type="InterPro" id="IPR003660">
    <property type="entry name" value="HAMP_dom"/>
</dbReference>
<dbReference type="PRINTS" id="PR00344">
    <property type="entry name" value="BCTRLSENSOR"/>
</dbReference>
<dbReference type="EC" id="2.7.13.3" evidence="3"/>
<evidence type="ECO:0000256" key="6">
    <source>
        <dbReference type="ARBA" id="ARBA00022777"/>
    </source>
</evidence>
<proteinExistence type="predicted"/>
<dbReference type="InterPro" id="IPR003594">
    <property type="entry name" value="HATPase_dom"/>
</dbReference>
<keyword evidence="7" id="KW-0902">Two-component regulatory system</keyword>
<dbReference type="SMART" id="SM00387">
    <property type="entry name" value="HATPase_c"/>
    <property type="match status" value="1"/>
</dbReference>
<dbReference type="STRING" id="1925591.BI308_10570"/>
<name>A0A1L9QSA8_9CYAN</name>
<dbReference type="InterPro" id="IPR036890">
    <property type="entry name" value="HATPase_C_sf"/>
</dbReference>
<dbReference type="Gene3D" id="1.10.287.130">
    <property type="match status" value="1"/>
</dbReference>
<protein>
    <recommendedName>
        <fullName evidence="3">histidine kinase</fullName>
        <ecNumber evidence="3">2.7.13.3</ecNumber>
    </recommendedName>
</protein>
<keyword evidence="8" id="KW-0812">Transmembrane</keyword>
<evidence type="ECO:0000313" key="12">
    <source>
        <dbReference type="Proteomes" id="UP000183940"/>
    </source>
</evidence>
<keyword evidence="12" id="KW-1185">Reference proteome</keyword>
<keyword evidence="8" id="KW-1133">Transmembrane helix</keyword>
<dbReference type="SUPFAM" id="SSF55874">
    <property type="entry name" value="ATPase domain of HSP90 chaperone/DNA topoisomerase II/histidine kinase"/>
    <property type="match status" value="1"/>
</dbReference>
<evidence type="ECO:0000256" key="2">
    <source>
        <dbReference type="ARBA" id="ARBA00004370"/>
    </source>
</evidence>
<dbReference type="GO" id="GO:0000155">
    <property type="term" value="F:phosphorelay sensor kinase activity"/>
    <property type="evidence" value="ECO:0007669"/>
    <property type="project" value="InterPro"/>
</dbReference>
<dbReference type="Gene3D" id="6.10.340.10">
    <property type="match status" value="1"/>
</dbReference>
<feature type="transmembrane region" description="Helical" evidence="8">
    <location>
        <begin position="31"/>
        <end position="51"/>
    </location>
</feature>